<keyword evidence="2" id="KW-0479">Metal-binding</keyword>
<dbReference type="Gene3D" id="2.60.120.10">
    <property type="entry name" value="Jelly Rolls"/>
    <property type="match status" value="1"/>
</dbReference>
<dbReference type="InterPro" id="IPR014710">
    <property type="entry name" value="RmlC-like_jellyroll"/>
</dbReference>
<evidence type="ECO:0000256" key="5">
    <source>
        <dbReference type="ARBA" id="ARBA00023004"/>
    </source>
</evidence>
<dbReference type="InterPro" id="IPR010300">
    <property type="entry name" value="CDO_1"/>
</dbReference>
<evidence type="ECO:0000313" key="8">
    <source>
        <dbReference type="Proteomes" id="UP001303236"/>
    </source>
</evidence>
<sequence>MSSPHPAVPTAASVPSPATPAAVAPAPVSDFGPGSSAGPTVAELLDFARRSAEDSALIASLPLDPEGRTWIRLDGPGGSEAWLIGWPPGTGTGWHDHADSVGAFTTAAGALKEHSLAVRLPTDGWKTLELTDGVDRTRELEAGQGRAFGKHHVHEVLNESDTLHAVSVHAYYPPLPRIRRFSRTGAVLRLEQTESPEDWQ</sequence>
<dbReference type="EMBL" id="CP134500">
    <property type="protein sequence ID" value="WNF29993.1"/>
    <property type="molecule type" value="Genomic_DNA"/>
</dbReference>
<feature type="region of interest" description="Disordered" evidence="6">
    <location>
        <begin position="1"/>
        <end position="25"/>
    </location>
</feature>
<comment type="similarity">
    <text evidence="1">Belongs to the cysteine dioxygenase family.</text>
</comment>
<keyword evidence="4" id="KW-0560">Oxidoreductase</keyword>
<evidence type="ECO:0000256" key="1">
    <source>
        <dbReference type="ARBA" id="ARBA00006622"/>
    </source>
</evidence>
<evidence type="ECO:0000256" key="6">
    <source>
        <dbReference type="SAM" id="MobiDB-lite"/>
    </source>
</evidence>
<dbReference type="InterPro" id="IPR011051">
    <property type="entry name" value="RmlC_Cupin_sf"/>
</dbReference>
<name>A0ABY9W2K0_9ACTN</name>
<reference evidence="7 8" key="1">
    <citation type="submission" date="2023-09" db="EMBL/GenBank/DDBJ databases">
        <title>Genome completion map analysis of the actinomycetes C11-1.</title>
        <authorList>
            <person name="Qin P."/>
            <person name="Guan P."/>
        </authorList>
    </citation>
    <scope>NUCLEOTIDE SEQUENCE [LARGE SCALE GENOMIC DNA]</scope>
    <source>
        <strain evidence="7 8">C11-1</strain>
    </source>
</reference>
<evidence type="ECO:0000256" key="4">
    <source>
        <dbReference type="ARBA" id="ARBA00023002"/>
    </source>
</evidence>
<dbReference type="GO" id="GO:0051213">
    <property type="term" value="F:dioxygenase activity"/>
    <property type="evidence" value="ECO:0007669"/>
    <property type="project" value="UniProtKB-KW"/>
</dbReference>
<keyword evidence="8" id="KW-1185">Reference proteome</keyword>
<evidence type="ECO:0000313" key="7">
    <source>
        <dbReference type="EMBL" id="WNF29993.1"/>
    </source>
</evidence>
<organism evidence="7 8">
    <name type="scientific">Streptomyces durocortorensis</name>
    <dbReference type="NCBI Taxonomy" id="2811104"/>
    <lineage>
        <taxon>Bacteria</taxon>
        <taxon>Bacillati</taxon>
        <taxon>Actinomycetota</taxon>
        <taxon>Actinomycetes</taxon>
        <taxon>Kitasatosporales</taxon>
        <taxon>Streptomycetaceae</taxon>
        <taxon>Streptomyces</taxon>
    </lineage>
</organism>
<evidence type="ECO:0000256" key="3">
    <source>
        <dbReference type="ARBA" id="ARBA00022964"/>
    </source>
</evidence>
<proteinExistence type="inferred from homology"/>
<evidence type="ECO:0000256" key="2">
    <source>
        <dbReference type="ARBA" id="ARBA00022723"/>
    </source>
</evidence>
<dbReference type="SUPFAM" id="SSF51182">
    <property type="entry name" value="RmlC-like cupins"/>
    <property type="match status" value="1"/>
</dbReference>
<gene>
    <name evidence="7" type="ORF">RI138_25955</name>
</gene>
<keyword evidence="3 7" id="KW-0223">Dioxygenase</keyword>
<dbReference type="Pfam" id="PF05995">
    <property type="entry name" value="CDO_I"/>
    <property type="match status" value="1"/>
</dbReference>
<dbReference type="Proteomes" id="UP001303236">
    <property type="component" value="Chromosome"/>
</dbReference>
<accession>A0ABY9W2K0</accession>
<keyword evidence="5" id="KW-0408">Iron</keyword>
<dbReference type="CDD" id="cd10548">
    <property type="entry name" value="cupin_CDO"/>
    <property type="match status" value="1"/>
</dbReference>
<dbReference type="PANTHER" id="PTHR12918">
    <property type="entry name" value="CYSTEINE DIOXYGENASE"/>
    <property type="match status" value="1"/>
</dbReference>
<protein>
    <submittedName>
        <fullName evidence="7">Cysteine dioxygenase</fullName>
    </submittedName>
</protein>
<dbReference type="PANTHER" id="PTHR12918:SF1">
    <property type="entry name" value="CYSTEINE DIOXYGENASE TYPE 1"/>
    <property type="match status" value="1"/>
</dbReference>